<dbReference type="Pfam" id="PF24088">
    <property type="entry name" value="DUF7373"/>
    <property type="match status" value="1"/>
</dbReference>
<feature type="signal peptide" evidence="1">
    <location>
        <begin position="1"/>
        <end position="21"/>
    </location>
</feature>
<feature type="domain" description="DUF7373" evidence="3">
    <location>
        <begin position="273"/>
        <end position="407"/>
    </location>
</feature>
<accession>A0A317NRT3</accession>
<dbReference type="EMBL" id="QGTL01000003">
    <property type="protein sequence ID" value="PWV77652.1"/>
    <property type="molecule type" value="Genomic_DNA"/>
</dbReference>
<organism evidence="4 5">
    <name type="scientific">Nocardia neocaledoniensis</name>
    <dbReference type="NCBI Taxonomy" id="236511"/>
    <lineage>
        <taxon>Bacteria</taxon>
        <taxon>Bacillati</taxon>
        <taxon>Actinomycetota</taxon>
        <taxon>Actinomycetes</taxon>
        <taxon>Mycobacteriales</taxon>
        <taxon>Nocardiaceae</taxon>
        <taxon>Nocardia</taxon>
    </lineage>
</organism>
<keyword evidence="1" id="KW-0732">Signal</keyword>
<feature type="domain" description="DUF7373" evidence="2">
    <location>
        <begin position="59"/>
        <end position="246"/>
    </location>
</feature>
<proteinExistence type="predicted"/>
<dbReference type="AlphaFoldDB" id="A0A317NRT3"/>
<dbReference type="InterPro" id="IPR055797">
    <property type="entry name" value="DUF7373"/>
</dbReference>
<evidence type="ECO:0000313" key="5">
    <source>
        <dbReference type="Proteomes" id="UP000246410"/>
    </source>
</evidence>
<evidence type="ECO:0000259" key="3">
    <source>
        <dbReference type="Pfam" id="PF24092"/>
    </source>
</evidence>
<gene>
    <name evidence="4" type="ORF">DFR69_103251</name>
</gene>
<evidence type="ECO:0000259" key="2">
    <source>
        <dbReference type="Pfam" id="PF24088"/>
    </source>
</evidence>
<dbReference type="PROSITE" id="PS51257">
    <property type="entry name" value="PROKAR_LIPOPROTEIN"/>
    <property type="match status" value="1"/>
</dbReference>
<feature type="chain" id="PRO_5038501965" evidence="1">
    <location>
        <begin position="22"/>
        <end position="409"/>
    </location>
</feature>
<reference evidence="4 5" key="1">
    <citation type="submission" date="2018-05" db="EMBL/GenBank/DDBJ databases">
        <title>Genomic Encyclopedia of Type Strains, Phase IV (KMG-IV): sequencing the most valuable type-strain genomes for metagenomic binning, comparative biology and taxonomic classification.</title>
        <authorList>
            <person name="Goeker M."/>
        </authorList>
    </citation>
    <scope>NUCLEOTIDE SEQUENCE [LARGE SCALE GENOMIC DNA]</scope>
    <source>
        <strain evidence="4 5">DSM 44717</strain>
    </source>
</reference>
<protein>
    <submittedName>
        <fullName evidence="4">Uncharacterized protein</fullName>
    </submittedName>
</protein>
<evidence type="ECO:0000313" key="4">
    <source>
        <dbReference type="EMBL" id="PWV77652.1"/>
    </source>
</evidence>
<sequence length="409" mass="44242">MKNSLRVAGLLAALAVVSGCAAPISGKAKPGMTPVDLAALKTGAQITEPTEFVERFPSATSERIRLIEGRRLLNVLVHPIDYFPSLPELGYTRIFANADAMSKTGGIPAQYADAVTRNKLVVGVSAVRTNGSVRNTEQMLVGVLQFASEQDAKNAAAAMFQVTMSGERPRHPVAVPNYPEANASSADDQGVNAFQQHGPFVIVNSVTQSTPNVTGLADTIKKSMDAQIPALDKFKVIAPDDLMDLPRDREGIVRRTMDKSAGGGDPFGISFYNEDFGVFEASGILHYERNTLETRKAFEEAGVDLVGRRYSTVYRARDVEAAFKLQTVLAKRAKNDTVLAPPPGIADAQCVRLAEEDKNREYNGFCVLVYDRYVAVVMSLASVSKAALEVDPVLQERTAAQYAILKKSE</sequence>
<dbReference type="Proteomes" id="UP000246410">
    <property type="component" value="Unassembled WGS sequence"/>
</dbReference>
<dbReference type="InterPro" id="IPR056463">
    <property type="entry name" value="DUF7373_C"/>
</dbReference>
<evidence type="ECO:0000256" key="1">
    <source>
        <dbReference type="SAM" id="SignalP"/>
    </source>
</evidence>
<comment type="caution">
    <text evidence="4">The sequence shown here is derived from an EMBL/GenBank/DDBJ whole genome shotgun (WGS) entry which is preliminary data.</text>
</comment>
<dbReference type="Pfam" id="PF24092">
    <property type="entry name" value="DUF7373_C"/>
    <property type="match status" value="1"/>
</dbReference>
<dbReference type="RefSeq" id="WP_146229243.1">
    <property type="nucleotide sequence ID" value="NZ_QGTL01000003.1"/>
</dbReference>
<keyword evidence="5" id="KW-1185">Reference proteome</keyword>
<name>A0A317NRT3_9NOCA</name>